<proteinExistence type="predicted"/>
<gene>
    <name evidence="2" type="ORF">FKW77_006636</name>
</gene>
<dbReference type="STRING" id="50376.A0A517LFX5"/>
<evidence type="ECO:0000313" key="2">
    <source>
        <dbReference type="EMBL" id="QDS74466.1"/>
    </source>
</evidence>
<reference evidence="2 3" key="1">
    <citation type="submission" date="2019-07" db="EMBL/GenBank/DDBJ databases">
        <title>Finished genome of Venturia effusa.</title>
        <authorList>
            <person name="Young C.A."/>
            <person name="Cox M.P."/>
            <person name="Ganley A.R.D."/>
            <person name="David W.J."/>
        </authorList>
    </citation>
    <scope>NUCLEOTIDE SEQUENCE [LARGE SCALE GENOMIC DNA]</scope>
    <source>
        <strain evidence="3">albino</strain>
    </source>
</reference>
<feature type="region of interest" description="Disordered" evidence="1">
    <location>
        <begin position="1"/>
        <end position="37"/>
    </location>
</feature>
<feature type="compositionally biased region" description="Basic and acidic residues" evidence="1">
    <location>
        <begin position="252"/>
        <end position="278"/>
    </location>
</feature>
<dbReference type="OrthoDB" id="4204700at2759"/>
<keyword evidence="3" id="KW-1185">Reference proteome</keyword>
<name>A0A517LFX5_9PEZI</name>
<dbReference type="Proteomes" id="UP000316270">
    <property type="component" value="Chromosome 11"/>
</dbReference>
<feature type="compositionally biased region" description="Basic and acidic residues" evidence="1">
    <location>
        <begin position="320"/>
        <end position="334"/>
    </location>
</feature>
<organism evidence="2 3">
    <name type="scientific">Venturia effusa</name>
    <dbReference type="NCBI Taxonomy" id="50376"/>
    <lineage>
        <taxon>Eukaryota</taxon>
        <taxon>Fungi</taxon>
        <taxon>Dikarya</taxon>
        <taxon>Ascomycota</taxon>
        <taxon>Pezizomycotina</taxon>
        <taxon>Dothideomycetes</taxon>
        <taxon>Pleosporomycetidae</taxon>
        <taxon>Venturiales</taxon>
        <taxon>Venturiaceae</taxon>
        <taxon>Venturia</taxon>
    </lineage>
</organism>
<accession>A0A517LFX5</accession>
<sequence>MVLEGASRPPTDPYDYGSLASDTPYSDMDPYDSSGSSPSSIDFNALYRPMPIMSYLTGQSPPMFQNMIVRGVEQTSQRLHRQLSPEETQALAMAYSKAYSYGSWANGLGFFAGWARCYSTADTFKWPWGKDKVVKNPNILGPLRGAAARMGWHVLRSIPYGIAGYLVLGSFGSAYGGTVFMVTRARDPALKLLDKQLTDLIKQQQGQIATPNKPTSNYGAVKEEADVPYDDMSPQAGNDGALLSDSQMRIEESRQQNDALRPKPVTDRITMSEEKNDWVEEWTAKASDNDSRAGKPVNDPKYGMSTAEKQAGSGTTNESTWERLRREAVERANK</sequence>
<feature type="compositionally biased region" description="Low complexity" evidence="1">
    <location>
        <begin position="21"/>
        <end position="37"/>
    </location>
</feature>
<protein>
    <submittedName>
        <fullName evidence="2">Uncharacterized protein</fullName>
    </submittedName>
</protein>
<dbReference type="EMBL" id="CP042195">
    <property type="protein sequence ID" value="QDS74466.1"/>
    <property type="molecule type" value="Genomic_DNA"/>
</dbReference>
<feature type="region of interest" description="Disordered" evidence="1">
    <location>
        <begin position="252"/>
        <end position="334"/>
    </location>
</feature>
<dbReference type="AlphaFoldDB" id="A0A517LFX5"/>
<evidence type="ECO:0000313" key="3">
    <source>
        <dbReference type="Proteomes" id="UP000316270"/>
    </source>
</evidence>
<evidence type="ECO:0000256" key="1">
    <source>
        <dbReference type="SAM" id="MobiDB-lite"/>
    </source>
</evidence>